<dbReference type="InterPro" id="IPR047122">
    <property type="entry name" value="Trans-enoyl_RdTase-like"/>
</dbReference>
<protein>
    <recommendedName>
        <fullName evidence="3">Enoyl reductase (ER) domain-containing protein</fullName>
    </recommendedName>
</protein>
<dbReference type="GO" id="GO:0016651">
    <property type="term" value="F:oxidoreductase activity, acting on NAD(P)H"/>
    <property type="evidence" value="ECO:0007669"/>
    <property type="project" value="InterPro"/>
</dbReference>
<dbReference type="InterPro" id="IPR011032">
    <property type="entry name" value="GroES-like_sf"/>
</dbReference>
<evidence type="ECO:0000259" key="3">
    <source>
        <dbReference type="SMART" id="SM00829"/>
    </source>
</evidence>
<dbReference type="Pfam" id="PF00107">
    <property type="entry name" value="ADH_zinc_N"/>
    <property type="match status" value="1"/>
</dbReference>
<dbReference type="CDD" id="cd08249">
    <property type="entry name" value="enoyl_reductase_like"/>
    <property type="match status" value="1"/>
</dbReference>
<keyword evidence="5" id="KW-1185">Reference proteome</keyword>
<dbReference type="Pfam" id="PF08240">
    <property type="entry name" value="ADH_N"/>
    <property type="match status" value="1"/>
</dbReference>
<sequence length="359" mass="38295">MSNNALVVRMVDGQPRLSKESAAIPVPDSKQVLVKVSHIAQNPTDVQSFDGNAFGDGAILGCDFAGEVVETGSEATRLQKGDVIAGLVWGDEELIQLCLLLGEIKGLGAYSEYVLADDAISFKVPKGISPAEASTVPLALTTSWLALFSKGCLDIDRSNAGGVSILVWGGSSSVGLYAIQLAALYGMNVITTCSPRHEKLVRSYGANHVFDYRAEEEIVSKIKQAAPNIQYTFDTIGNTSSSTIASLAMHGSGKLCTVRPGKANTDNVASQIAVSDVLVWTAFLKDHRYGSFYWPASKEDFGLSRELFDKLPGWLTAGTIKPNTAKVLGGLDDVPKGFDEHRAGNISGYKIVYELNTAV</sequence>
<keyword evidence="2" id="KW-0560">Oxidoreductase</keyword>
<dbReference type="SMART" id="SM00829">
    <property type="entry name" value="PKS_ER"/>
    <property type="match status" value="1"/>
</dbReference>
<dbReference type="Proteomes" id="UP000509510">
    <property type="component" value="Chromosome III"/>
</dbReference>
<dbReference type="InterPro" id="IPR020843">
    <property type="entry name" value="ER"/>
</dbReference>
<organism evidence="4 5">
    <name type="scientific">Talaromyces rugulosus</name>
    <name type="common">Penicillium rugulosum</name>
    <dbReference type="NCBI Taxonomy" id="121627"/>
    <lineage>
        <taxon>Eukaryota</taxon>
        <taxon>Fungi</taxon>
        <taxon>Dikarya</taxon>
        <taxon>Ascomycota</taxon>
        <taxon>Pezizomycotina</taxon>
        <taxon>Eurotiomycetes</taxon>
        <taxon>Eurotiomycetidae</taxon>
        <taxon>Eurotiales</taxon>
        <taxon>Trichocomaceae</taxon>
        <taxon>Talaromyces</taxon>
        <taxon>Talaromyces sect. Islandici</taxon>
    </lineage>
</organism>
<dbReference type="InterPro" id="IPR036291">
    <property type="entry name" value="NAD(P)-bd_dom_sf"/>
</dbReference>
<proteinExistence type="inferred from homology"/>
<dbReference type="InterPro" id="IPR013154">
    <property type="entry name" value="ADH-like_N"/>
</dbReference>
<evidence type="ECO:0000313" key="4">
    <source>
        <dbReference type="EMBL" id="QKX58168.1"/>
    </source>
</evidence>
<dbReference type="RefSeq" id="XP_035344346.1">
    <property type="nucleotide sequence ID" value="XM_035488453.1"/>
</dbReference>
<dbReference type="AlphaFoldDB" id="A0A7H8QX19"/>
<evidence type="ECO:0000256" key="1">
    <source>
        <dbReference type="ARBA" id="ARBA00008072"/>
    </source>
</evidence>
<name>A0A7H8QX19_TALRU</name>
<dbReference type="PANTHER" id="PTHR45348:SF2">
    <property type="entry name" value="ZINC-TYPE ALCOHOL DEHYDROGENASE-LIKE PROTEIN C2E1P3.01"/>
    <property type="match status" value="1"/>
</dbReference>
<dbReference type="GeneID" id="55992787"/>
<dbReference type="Gene3D" id="3.90.180.10">
    <property type="entry name" value="Medium-chain alcohol dehydrogenases, catalytic domain"/>
    <property type="match status" value="1"/>
</dbReference>
<comment type="similarity">
    <text evidence="1">Belongs to the zinc-containing alcohol dehydrogenase family.</text>
</comment>
<dbReference type="PANTHER" id="PTHR45348">
    <property type="entry name" value="HYPOTHETICAL OXIDOREDUCTASE (EUROFUNG)"/>
    <property type="match status" value="1"/>
</dbReference>
<gene>
    <name evidence="4" type="ORF">TRUGW13939_05289</name>
</gene>
<dbReference type="KEGG" id="trg:TRUGW13939_05289"/>
<accession>A0A7H8QX19</accession>
<dbReference type="EMBL" id="CP055900">
    <property type="protein sequence ID" value="QKX58168.1"/>
    <property type="molecule type" value="Genomic_DNA"/>
</dbReference>
<evidence type="ECO:0000313" key="5">
    <source>
        <dbReference type="Proteomes" id="UP000509510"/>
    </source>
</evidence>
<dbReference type="OrthoDB" id="9992527at2759"/>
<feature type="domain" description="Enoyl reductase (ER)" evidence="3">
    <location>
        <begin position="13"/>
        <end position="352"/>
    </location>
</feature>
<evidence type="ECO:0000256" key="2">
    <source>
        <dbReference type="ARBA" id="ARBA00023002"/>
    </source>
</evidence>
<dbReference type="Gene3D" id="3.40.50.720">
    <property type="entry name" value="NAD(P)-binding Rossmann-like Domain"/>
    <property type="match status" value="1"/>
</dbReference>
<reference evidence="5" key="1">
    <citation type="submission" date="2020-06" db="EMBL/GenBank/DDBJ databases">
        <title>A chromosome-scale genome assembly of Talaromyces rugulosus W13939.</title>
        <authorList>
            <person name="Wang B."/>
            <person name="Guo L."/>
            <person name="Ye K."/>
            <person name="Wang L."/>
        </authorList>
    </citation>
    <scope>NUCLEOTIDE SEQUENCE [LARGE SCALE GENOMIC DNA]</scope>
    <source>
        <strain evidence="5">W13939</strain>
    </source>
</reference>
<dbReference type="SUPFAM" id="SSF51735">
    <property type="entry name" value="NAD(P)-binding Rossmann-fold domains"/>
    <property type="match status" value="1"/>
</dbReference>
<dbReference type="InterPro" id="IPR013149">
    <property type="entry name" value="ADH-like_C"/>
</dbReference>
<dbReference type="SUPFAM" id="SSF50129">
    <property type="entry name" value="GroES-like"/>
    <property type="match status" value="1"/>
</dbReference>